<dbReference type="KEGG" id="kne:92183215"/>
<feature type="region of interest" description="Disordered" evidence="5">
    <location>
        <begin position="227"/>
        <end position="248"/>
    </location>
</feature>
<dbReference type="EMBL" id="JBCAWK010000011">
    <property type="protein sequence ID" value="KAK8846867.1"/>
    <property type="molecule type" value="Genomic_DNA"/>
</dbReference>
<dbReference type="PROSITE" id="PS50217">
    <property type="entry name" value="BZIP"/>
    <property type="match status" value="1"/>
</dbReference>
<evidence type="ECO:0000256" key="4">
    <source>
        <dbReference type="ARBA" id="ARBA00023242"/>
    </source>
</evidence>
<feature type="region of interest" description="Disordered" evidence="5">
    <location>
        <begin position="1"/>
        <end position="85"/>
    </location>
</feature>
<sequence>MSDFNAVASSSKRPASSSTPIATGNKRARPSTSHHEDESDGEVDIVLNADGEMDEETKAKIARKEARTIRNRESAQRSRNQRKAHLAYLETRVMELEEENRALKRGELSTPSPRPASNATLSPGSSSGREASPAQSVMSLANDLGIPTELVSGTGVKLSNVAPPPADLHLEDVKPVIAASPSRATTPTTTQDPLIELRAANAALRERVSLLENLVKQVVAVANLSGLEDKSSSPSTAPTLSIENSTPNATQNTVDWSAFLSVPSVAPPGPGLEFTLSPALFPTSIPNTAMPTTIELTPQAYQTQFLPDSKPILSEETSNPVARHPAAVATKSPVFLATERRDEALQRARGISSMSSLAKALGSSQGMGSSDTVFLRGGQGMYADENKEGGFQMGWESNDHSVGQVQIDQVESWDEAMRTLIEDLEGGSGVAARMQQDNENGLRMDWYGVDPGRVLV</sequence>
<evidence type="ECO:0000259" key="6">
    <source>
        <dbReference type="PROSITE" id="PS50217"/>
    </source>
</evidence>
<evidence type="ECO:0000256" key="1">
    <source>
        <dbReference type="ARBA" id="ARBA00023015"/>
    </source>
</evidence>
<feature type="domain" description="BZIP" evidence="6">
    <location>
        <begin position="61"/>
        <end position="105"/>
    </location>
</feature>
<protein>
    <recommendedName>
        <fullName evidence="6">BZIP domain-containing protein</fullName>
    </recommendedName>
</protein>
<dbReference type="PANTHER" id="PTHR45764:SF38">
    <property type="entry name" value="BZIP TRANSCRIPTION FACTOR 44"/>
    <property type="match status" value="1"/>
</dbReference>
<evidence type="ECO:0000256" key="5">
    <source>
        <dbReference type="SAM" id="MobiDB-lite"/>
    </source>
</evidence>
<dbReference type="Gene3D" id="1.20.5.170">
    <property type="match status" value="1"/>
</dbReference>
<keyword evidence="4" id="KW-0539">Nucleus</keyword>
<reference evidence="7 8" key="1">
    <citation type="journal article" date="2024" name="bioRxiv">
        <title>Comparative genomics of Cryptococcus and Kwoniella reveals pathogenesis evolution and contrasting karyotype dynamics via intercentromeric recombination or chromosome fusion.</title>
        <authorList>
            <person name="Coelho M.A."/>
            <person name="David-Palma M."/>
            <person name="Shea T."/>
            <person name="Bowers K."/>
            <person name="McGinley-Smith S."/>
            <person name="Mohammad A.W."/>
            <person name="Gnirke A."/>
            <person name="Yurkov A.M."/>
            <person name="Nowrousian M."/>
            <person name="Sun S."/>
            <person name="Cuomo C.A."/>
            <person name="Heitman J."/>
        </authorList>
    </citation>
    <scope>NUCLEOTIDE SEQUENCE [LARGE SCALE GENOMIC DNA]</scope>
    <source>
        <strain evidence="7 8">CBS 13917</strain>
    </source>
</reference>
<keyword evidence="1" id="KW-0805">Transcription regulation</keyword>
<feature type="region of interest" description="Disordered" evidence="5">
    <location>
        <begin position="104"/>
        <end position="136"/>
    </location>
</feature>
<dbReference type="AlphaFoldDB" id="A0AAW0YLD6"/>
<keyword evidence="3" id="KW-0804">Transcription</keyword>
<feature type="compositionally biased region" description="Low complexity" evidence="5">
    <location>
        <begin position="1"/>
        <end position="18"/>
    </location>
</feature>
<keyword evidence="8" id="KW-1185">Reference proteome</keyword>
<feature type="compositionally biased region" description="Polar residues" evidence="5">
    <location>
        <begin position="109"/>
        <end position="136"/>
    </location>
</feature>
<dbReference type="InterPro" id="IPR004827">
    <property type="entry name" value="bZIP"/>
</dbReference>
<organism evidence="7 8">
    <name type="scientific">Kwoniella newhampshirensis</name>
    <dbReference type="NCBI Taxonomy" id="1651941"/>
    <lineage>
        <taxon>Eukaryota</taxon>
        <taxon>Fungi</taxon>
        <taxon>Dikarya</taxon>
        <taxon>Basidiomycota</taxon>
        <taxon>Agaricomycotina</taxon>
        <taxon>Tremellomycetes</taxon>
        <taxon>Tremellales</taxon>
        <taxon>Cryptococcaceae</taxon>
        <taxon>Kwoniella</taxon>
    </lineage>
</organism>
<feature type="compositionally biased region" description="Polar residues" evidence="5">
    <location>
        <begin position="232"/>
        <end position="248"/>
    </location>
</feature>
<dbReference type="InterPro" id="IPR046347">
    <property type="entry name" value="bZIP_sf"/>
</dbReference>
<keyword evidence="2" id="KW-0238">DNA-binding</keyword>
<dbReference type="GO" id="GO:0003700">
    <property type="term" value="F:DNA-binding transcription factor activity"/>
    <property type="evidence" value="ECO:0007669"/>
    <property type="project" value="InterPro"/>
</dbReference>
<dbReference type="GO" id="GO:0003677">
    <property type="term" value="F:DNA binding"/>
    <property type="evidence" value="ECO:0007669"/>
    <property type="project" value="UniProtKB-KW"/>
</dbReference>
<gene>
    <name evidence="7" type="ORF">IAR55_005957</name>
</gene>
<dbReference type="SUPFAM" id="SSF57959">
    <property type="entry name" value="Leucine zipper domain"/>
    <property type="match status" value="1"/>
</dbReference>
<dbReference type="SMART" id="SM00338">
    <property type="entry name" value="BRLZ"/>
    <property type="match status" value="1"/>
</dbReference>
<name>A0AAW0YLD6_9TREE</name>
<dbReference type="PANTHER" id="PTHR45764">
    <property type="entry name" value="BZIP TRANSCRIPTION FACTOR 44"/>
    <property type="match status" value="1"/>
</dbReference>
<dbReference type="GeneID" id="92183215"/>
<evidence type="ECO:0000256" key="2">
    <source>
        <dbReference type="ARBA" id="ARBA00023125"/>
    </source>
</evidence>
<evidence type="ECO:0000313" key="8">
    <source>
        <dbReference type="Proteomes" id="UP001388673"/>
    </source>
</evidence>
<comment type="caution">
    <text evidence="7">The sequence shown here is derived from an EMBL/GenBank/DDBJ whole genome shotgun (WGS) entry which is preliminary data.</text>
</comment>
<evidence type="ECO:0000313" key="7">
    <source>
        <dbReference type="EMBL" id="KAK8846867.1"/>
    </source>
</evidence>
<proteinExistence type="predicted"/>
<dbReference type="CDD" id="cd14812">
    <property type="entry name" value="bZIP_u3"/>
    <property type="match status" value="1"/>
</dbReference>
<feature type="compositionally biased region" description="Basic and acidic residues" evidence="5">
    <location>
        <begin position="56"/>
        <end position="76"/>
    </location>
</feature>
<dbReference type="Pfam" id="PF00170">
    <property type="entry name" value="bZIP_1"/>
    <property type="match status" value="1"/>
</dbReference>
<accession>A0AAW0YLD6</accession>
<evidence type="ECO:0000256" key="3">
    <source>
        <dbReference type="ARBA" id="ARBA00023163"/>
    </source>
</evidence>
<dbReference type="Proteomes" id="UP001388673">
    <property type="component" value="Unassembled WGS sequence"/>
</dbReference>
<dbReference type="RefSeq" id="XP_066800817.1">
    <property type="nucleotide sequence ID" value="XM_066949044.1"/>
</dbReference>